<dbReference type="Proteomes" id="UP000561045">
    <property type="component" value="Unassembled WGS sequence"/>
</dbReference>
<keyword evidence="2" id="KW-1185">Reference proteome</keyword>
<sequence>MIDLSDAAIFGIRDAQGHKNETRVAEFRGAQPRNELGITTRLLNALRGADTREGGARKLK</sequence>
<comment type="caution">
    <text evidence="1">The sequence shown here is derived from an EMBL/GenBank/DDBJ whole genome shotgun (WGS) entry which is preliminary data.</text>
</comment>
<dbReference type="RefSeq" id="WP_183636027.1">
    <property type="nucleotide sequence ID" value="NZ_BAABLE010000005.1"/>
</dbReference>
<proteinExistence type="predicted"/>
<dbReference type="AlphaFoldDB" id="A0A840BRR9"/>
<accession>A0A840BRR9</accession>
<organism evidence="1 2">
    <name type="scientific">Niveibacterium umoris</name>
    <dbReference type="NCBI Taxonomy" id="1193620"/>
    <lineage>
        <taxon>Bacteria</taxon>
        <taxon>Pseudomonadati</taxon>
        <taxon>Pseudomonadota</taxon>
        <taxon>Betaproteobacteria</taxon>
        <taxon>Rhodocyclales</taxon>
        <taxon>Rhodocyclaceae</taxon>
        <taxon>Niveibacterium</taxon>
    </lineage>
</organism>
<name>A0A840BRR9_9RHOO</name>
<reference evidence="1 2" key="1">
    <citation type="submission" date="2020-08" db="EMBL/GenBank/DDBJ databases">
        <title>Genomic Encyclopedia of Type Strains, Phase IV (KMG-IV): sequencing the most valuable type-strain genomes for metagenomic binning, comparative biology and taxonomic classification.</title>
        <authorList>
            <person name="Goeker M."/>
        </authorList>
    </citation>
    <scope>NUCLEOTIDE SEQUENCE [LARGE SCALE GENOMIC DNA]</scope>
    <source>
        <strain evidence="1 2">DSM 106739</strain>
    </source>
</reference>
<evidence type="ECO:0000313" key="2">
    <source>
        <dbReference type="Proteomes" id="UP000561045"/>
    </source>
</evidence>
<protein>
    <submittedName>
        <fullName evidence="1">Uncharacterized protein</fullName>
    </submittedName>
</protein>
<dbReference type="EMBL" id="JACIET010000002">
    <property type="protein sequence ID" value="MBB4014139.1"/>
    <property type="molecule type" value="Genomic_DNA"/>
</dbReference>
<evidence type="ECO:0000313" key="1">
    <source>
        <dbReference type="EMBL" id="MBB4014139.1"/>
    </source>
</evidence>
<gene>
    <name evidence="1" type="ORF">GGR36_003485</name>
</gene>